<keyword evidence="3" id="KW-1185">Reference proteome</keyword>
<keyword evidence="1" id="KW-0472">Membrane</keyword>
<evidence type="ECO:0008006" key="4">
    <source>
        <dbReference type="Google" id="ProtNLM"/>
    </source>
</evidence>
<dbReference type="Proteomes" id="UP001183414">
    <property type="component" value="Unassembled WGS sequence"/>
</dbReference>
<dbReference type="RefSeq" id="WP_311674051.1">
    <property type="nucleotide sequence ID" value="NZ_JAVREQ010000013.1"/>
</dbReference>
<sequence>MPKFFYALAIVLFVTAGAVFVVGGDGHLGRGWACIACGLMAYAVASGKTRKK</sequence>
<protein>
    <recommendedName>
        <fullName evidence="4">DUF1328 domain-containing protein</fullName>
    </recommendedName>
</protein>
<name>A0ABU2NWC7_9ACTN</name>
<comment type="caution">
    <text evidence="2">The sequence shown here is derived from an EMBL/GenBank/DDBJ whole genome shotgun (WGS) entry which is preliminary data.</text>
</comment>
<evidence type="ECO:0000313" key="2">
    <source>
        <dbReference type="EMBL" id="MDT0380297.1"/>
    </source>
</evidence>
<evidence type="ECO:0000256" key="1">
    <source>
        <dbReference type="SAM" id="Phobius"/>
    </source>
</evidence>
<accession>A0ABU2NWC7</accession>
<reference evidence="3" key="1">
    <citation type="submission" date="2023-07" db="EMBL/GenBank/DDBJ databases">
        <title>30 novel species of actinomycetes from the DSMZ collection.</title>
        <authorList>
            <person name="Nouioui I."/>
        </authorList>
    </citation>
    <scope>NUCLEOTIDE SEQUENCE [LARGE SCALE GENOMIC DNA]</scope>
    <source>
        <strain evidence="3">DSM 42041</strain>
    </source>
</reference>
<proteinExistence type="predicted"/>
<dbReference type="EMBL" id="JAVREQ010000013">
    <property type="protein sequence ID" value="MDT0380297.1"/>
    <property type="molecule type" value="Genomic_DNA"/>
</dbReference>
<organism evidence="2 3">
    <name type="scientific">Streptomyces hazeniae</name>
    <dbReference type="NCBI Taxonomy" id="3075538"/>
    <lineage>
        <taxon>Bacteria</taxon>
        <taxon>Bacillati</taxon>
        <taxon>Actinomycetota</taxon>
        <taxon>Actinomycetes</taxon>
        <taxon>Kitasatosporales</taxon>
        <taxon>Streptomycetaceae</taxon>
        <taxon>Streptomyces</taxon>
    </lineage>
</organism>
<feature type="transmembrane region" description="Helical" evidence="1">
    <location>
        <begin position="28"/>
        <end position="45"/>
    </location>
</feature>
<keyword evidence="1" id="KW-0812">Transmembrane</keyword>
<evidence type="ECO:0000313" key="3">
    <source>
        <dbReference type="Proteomes" id="UP001183414"/>
    </source>
</evidence>
<gene>
    <name evidence="2" type="ORF">RM572_16205</name>
</gene>
<keyword evidence="1" id="KW-1133">Transmembrane helix</keyword>